<dbReference type="EMBL" id="FRAU01000004">
    <property type="protein sequence ID" value="SHK59689.1"/>
    <property type="molecule type" value="Genomic_DNA"/>
</dbReference>
<sequence>MAGASEAVTGQAEAHVHHPPYLQHHFVSAEQQFDAAKLGMWIFLATEILLFSGMFVAYAIYRVWHPEVFQAASKLLDWRLGGLNTLVLLASSYTVALAVHYAQLGDKKRLVKNLWLTVALAGVFMVVKYFEYSEKFHHHIFPGGNYAYEGLQIPYIGQFFSIYFVMTGIHGLHVLVGMGVLAWIALRAQRGDFSSEYYTPVEISALYWHLVDIIWIFLFPLLYLIH</sequence>
<dbReference type="OrthoDB" id="9810850at2"/>
<dbReference type="InterPro" id="IPR024791">
    <property type="entry name" value="Cyt_c/ubiquinol_Oxase_su3"/>
</dbReference>
<dbReference type="GO" id="GO:0004129">
    <property type="term" value="F:cytochrome-c oxidase activity"/>
    <property type="evidence" value="ECO:0007669"/>
    <property type="project" value="InterPro"/>
</dbReference>
<feature type="transmembrane region" description="Helical" evidence="7">
    <location>
        <begin position="38"/>
        <end position="61"/>
    </location>
</feature>
<dbReference type="Pfam" id="PF00510">
    <property type="entry name" value="COX3"/>
    <property type="match status" value="1"/>
</dbReference>
<evidence type="ECO:0000256" key="7">
    <source>
        <dbReference type="SAM" id="Phobius"/>
    </source>
</evidence>
<dbReference type="GO" id="GO:0019646">
    <property type="term" value="P:aerobic electron transport chain"/>
    <property type="evidence" value="ECO:0007669"/>
    <property type="project" value="InterPro"/>
</dbReference>
<name>A0A1M6TS11_9BACT</name>
<dbReference type="SUPFAM" id="SSF81452">
    <property type="entry name" value="Cytochrome c oxidase subunit III-like"/>
    <property type="match status" value="1"/>
</dbReference>
<evidence type="ECO:0000313" key="9">
    <source>
        <dbReference type="EMBL" id="SHK59689.1"/>
    </source>
</evidence>
<dbReference type="InterPro" id="IPR000298">
    <property type="entry name" value="Cyt_c_oxidase-like_su3"/>
</dbReference>
<evidence type="ECO:0000256" key="2">
    <source>
        <dbReference type="ARBA" id="ARBA00010581"/>
    </source>
</evidence>
<feature type="domain" description="Heme-copper oxidase subunit III family profile" evidence="8">
    <location>
        <begin position="37"/>
        <end position="226"/>
    </location>
</feature>
<dbReference type="STRING" id="633813.SAMN04488087_1509"/>
<dbReference type="Gene3D" id="1.20.120.80">
    <property type="entry name" value="Cytochrome c oxidase, subunit III, four-helix bundle"/>
    <property type="match status" value="1"/>
</dbReference>
<evidence type="ECO:0000256" key="4">
    <source>
        <dbReference type="ARBA" id="ARBA00022989"/>
    </source>
</evidence>
<dbReference type="CDD" id="cd02862">
    <property type="entry name" value="NorE_like"/>
    <property type="match status" value="1"/>
</dbReference>
<keyword evidence="5 7" id="KW-0472">Membrane</keyword>
<keyword evidence="10" id="KW-1185">Reference proteome</keyword>
<evidence type="ECO:0000256" key="3">
    <source>
        <dbReference type="ARBA" id="ARBA00022692"/>
    </source>
</evidence>
<gene>
    <name evidence="9" type="ORF">SAMN04488087_1509</name>
</gene>
<keyword evidence="4 7" id="KW-1133">Transmembrane helix</keyword>
<evidence type="ECO:0000313" key="10">
    <source>
        <dbReference type="Proteomes" id="UP000185812"/>
    </source>
</evidence>
<evidence type="ECO:0000256" key="6">
    <source>
        <dbReference type="RuleBase" id="RU003376"/>
    </source>
</evidence>
<dbReference type="Proteomes" id="UP000185812">
    <property type="component" value="Unassembled WGS sequence"/>
</dbReference>
<dbReference type="GO" id="GO:0005886">
    <property type="term" value="C:plasma membrane"/>
    <property type="evidence" value="ECO:0007669"/>
    <property type="project" value="UniProtKB-SubCell"/>
</dbReference>
<evidence type="ECO:0000259" key="8">
    <source>
        <dbReference type="PROSITE" id="PS50253"/>
    </source>
</evidence>
<feature type="transmembrane region" description="Helical" evidence="7">
    <location>
        <begin position="162"/>
        <end position="186"/>
    </location>
</feature>
<feature type="transmembrane region" description="Helical" evidence="7">
    <location>
        <begin position="114"/>
        <end position="130"/>
    </location>
</feature>
<evidence type="ECO:0000256" key="5">
    <source>
        <dbReference type="ARBA" id="ARBA00023136"/>
    </source>
</evidence>
<feature type="transmembrane region" description="Helical" evidence="7">
    <location>
        <begin position="206"/>
        <end position="225"/>
    </location>
</feature>
<dbReference type="PANTHER" id="PTHR11403">
    <property type="entry name" value="CYTOCHROME C OXIDASE SUBUNIT III"/>
    <property type="match status" value="1"/>
</dbReference>
<reference evidence="10" key="1">
    <citation type="submission" date="2016-11" db="EMBL/GenBank/DDBJ databases">
        <authorList>
            <person name="Varghese N."/>
            <person name="Submissions S."/>
        </authorList>
    </citation>
    <scope>NUCLEOTIDE SEQUENCE [LARGE SCALE GENOMIC DNA]</scope>
    <source>
        <strain evidence="10">DSM 22212</strain>
    </source>
</reference>
<organism evidence="9 10">
    <name type="scientific">Rhodothermus profundi</name>
    <dbReference type="NCBI Taxonomy" id="633813"/>
    <lineage>
        <taxon>Bacteria</taxon>
        <taxon>Pseudomonadati</taxon>
        <taxon>Rhodothermota</taxon>
        <taxon>Rhodothermia</taxon>
        <taxon>Rhodothermales</taxon>
        <taxon>Rhodothermaceae</taxon>
        <taxon>Rhodothermus</taxon>
    </lineage>
</organism>
<dbReference type="InterPro" id="IPR013833">
    <property type="entry name" value="Cyt_c_oxidase_su3_a-hlx"/>
</dbReference>
<dbReference type="AlphaFoldDB" id="A0A1M6TS11"/>
<protein>
    <submittedName>
        <fullName evidence="9">Cytochrome c oxidase subunit 3</fullName>
    </submittedName>
</protein>
<accession>A0A1M6TS11</accession>
<dbReference type="PANTHER" id="PTHR11403:SF6">
    <property type="entry name" value="NITRIC OXIDE REDUCTASE SUBUNIT E"/>
    <property type="match status" value="1"/>
</dbReference>
<dbReference type="RefSeq" id="WP_072715363.1">
    <property type="nucleotide sequence ID" value="NZ_FRAU01000004.1"/>
</dbReference>
<dbReference type="PROSITE" id="PS50253">
    <property type="entry name" value="COX3"/>
    <property type="match status" value="1"/>
</dbReference>
<dbReference type="InterPro" id="IPR035973">
    <property type="entry name" value="Cyt_c_oxidase_su3-like_sf"/>
</dbReference>
<keyword evidence="3 6" id="KW-0812">Transmembrane</keyword>
<comment type="subcellular location">
    <subcellularLocation>
        <location evidence="6">Cell membrane</location>
        <topology evidence="6">Multi-pass membrane protein</topology>
    </subcellularLocation>
    <subcellularLocation>
        <location evidence="1">Membrane</location>
        <topology evidence="1">Multi-pass membrane protein</topology>
    </subcellularLocation>
</comment>
<proteinExistence type="inferred from homology"/>
<feature type="transmembrane region" description="Helical" evidence="7">
    <location>
        <begin position="82"/>
        <end position="102"/>
    </location>
</feature>
<evidence type="ECO:0000256" key="1">
    <source>
        <dbReference type="ARBA" id="ARBA00004141"/>
    </source>
</evidence>
<comment type="similarity">
    <text evidence="2 6">Belongs to the cytochrome c oxidase subunit 3 family.</text>
</comment>